<organism evidence="1 2">
    <name type="scientific">Chionoecetes opilio</name>
    <name type="common">Atlantic snow crab</name>
    <name type="synonym">Cancer opilio</name>
    <dbReference type="NCBI Taxonomy" id="41210"/>
    <lineage>
        <taxon>Eukaryota</taxon>
        <taxon>Metazoa</taxon>
        <taxon>Ecdysozoa</taxon>
        <taxon>Arthropoda</taxon>
        <taxon>Crustacea</taxon>
        <taxon>Multicrustacea</taxon>
        <taxon>Malacostraca</taxon>
        <taxon>Eumalacostraca</taxon>
        <taxon>Eucarida</taxon>
        <taxon>Decapoda</taxon>
        <taxon>Pleocyemata</taxon>
        <taxon>Brachyura</taxon>
        <taxon>Eubrachyura</taxon>
        <taxon>Majoidea</taxon>
        <taxon>Majidae</taxon>
        <taxon>Chionoecetes</taxon>
    </lineage>
</organism>
<sequence length="155" mass="17295">MTCEELPCCLGLDVNQKATFSIHILISSQRILAPVMRGTGNVLHQDIATMKPDTKEASVPNTFWGSFRGLGRTTTRESSCSYKRKSKLQENTSMHPLFLQTRLKRSVLCNHTSTPSVHLIVMFECRLVVGRAALLLDSSAAFRVAMCLRCDFLCT</sequence>
<reference evidence="1" key="1">
    <citation type="submission" date="2020-07" db="EMBL/GenBank/DDBJ databases">
        <title>The High-quality genome of the commercially important snow crab, Chionoecetes opilio.</title>
        <authorList>
            <person name="Jeong J.-H."/>
            <person name="Ryu S."/>
        </authorList>
    </citation>
    <scope>NUCLEOTIDE SEQUENCE</scope>
    <source>
        <strain evidence="1">MADBK_172401_WGS</strain>
        <tissue evidence="1">Digestive gland</tissue>
    </source>
</reference>
<comment type="caution">
    <text evidence="1">The sequence shown here is derived from an EMBL/GenBank/DDBJ whole genome shotgun (WGS) entry which is preliminary data.</text>
</comment>
<evidence type="ECO:0000313" key="2">
    <source>
        <dbReference type="Proteomes" id="UP000770661"/>
    </source>
</evidence>
<dbReference type="AlphaFoldDB" id="A0A8J5CDF3"/>
<keyword evidence="2" id="KW-1185">Reference proteome</keyword>
<evidence type="ECO:0000313" key="1">
    <source>
        <dbReference type="EMBL" id="KAG0703427.1"/>
    </source>
</evidence>
<gene>
    <name evidence="1" type="ORF">GWK47_024855</name>
</gene>
<accession>A0A8J5CDF3</accession>
<proteinExistence type="predicted"/>
<protein>
    <submittedName>
        <fullName evidence="1">Uncharacterized protein</fullName>
    </submittedName>
</protein>
<dbReference type="Proteomes" id="UP000770661">
    <property type="component" value="Unassembled WGS sequence"/>
</dbReference>
<name>A0A8J5CDF3_CHIOP</name>
<dbReference type="EMBL" id="JACEEZ010025204">
    <property type="protein sequence ID" value="KAG0703427.1"/>
    <property type="molecule type" value="Genomic_DNA"/>
</dbReference>